<dbReference type="Proteomes" id="UP000027238">
    <property type="component" value="Unassembled WGS sequence"/>
</dbReference>
<evidence type="ECO:0000313" key="3">
    <source>
        <dbReference type="Proteomes" id="UP000027238"/>
    </source>
</evidence>
<feature type="region of interest" description="Disordered" evidence="1">
    <location>
        <begin position="515"/>
        <end position="549"/>
    </location>
</feature>
<dbReference type="HOGENOM" id="CLU_496068_0_0_1"/>
<evidence type="ECO:0008006" key="4">
    <source>
        <dbReference type="Google" id="ProtNLM"/>
    </source>
</evidence>
<feature type="compositionally biased region" description="Polar residues" evidence="1">
    <location>
        <begin position="151"/>
        <end position="186"/>
    </location>
</feature>
<gene>
    <name evidence="2" type="ORF">CSUB01_12227</name>
</gene>
<organism evidence="2 3">
    <name type="scientific">Colletotrichum sublineola</name>
    <name type="common">Sorghum anthracnose fungus</name>
    <dbReference type="NCBI Taxonomy" id="1173701"/>
    <lineage>
        <taxon>Eukaryota</taxon>
        <taxon>Fungi</taxon>
        <taxon>Dikarya</taxon>
        <taxon>Ascomycota</taxon>
        <taxon>Pezizomycotina</taxon>
        <taxon>Sordariomycetes</taxon>
        <taxon>Hypocreomycetidae</taxon>
        <taxon>Glomerellales</taxon>
        <taxon>Glomerellaceae</taxon>
        <taxon>Colletotrichum</taxon>
        <taxon>Colletotrichum graminicola species complex</taxon>
    </lineage>
</organism>
<feature type="compositionally biased region" description="Low complexity" evidence="1">
    <location>
        <begin position="19"/>
        <end position="30"/>
    </location>
</feature>
<comment type="caution">
    <text evidence="2">The sequence shown here is derived from an EMBL/GenBank/DDBJ whole genome shotgun (WGS) entry which is preliminary data.</text>
</comment>
<feature type="region of interest" description="Disordered" evidence="1">
    <location>
        <begin position="151"/>
        <end position="216"/>
    </location>
</feature>
<dbReference type="eggNOG" id="ENOG502R1U6">
    <property type="taxonomic scope" value="Eukaryota"/>
</dbReference>
<dbReference type="OrthoDB" id="10678757at2759"/>
<dbReference type="EMBL" id="JMSE01001218">
    <property type="protein sequence ID" value="KDN63502.1"/>
    <property type="molecule type" value="Genomic_DNA"/>
</dbReference>
<feature type="region of interest" description="Disordered" evidence="1">
    <location>
        <begin position="437"/>
        <end position="497"/>
    </location>
</feature>
<feature type="compositionally biased region" description="Basic and acidic residues" evidence="1">
    <location>
        <begin position="438"/>
        <end position="452"/>
    </location>
</feature>
<reference evidence="3" key="1">
    <citation type="journal article" date="2014" name="Genome Announc.">
        <title>Draft genome sequence of Colletotrichum sublineola, a destructive pathogen of cultivated sorghum.</title>
        <authorList>
            <person name="Baroncelli R."/>
            <person name="Sanz-Martin J.M."/>
            <person name="Rech G.E."/>
            <person name="Sukno S.A."/>
            <person name="Thon M.R."/>
        </authorList>
    </citation>
    <scope>NUCLEOTIDE SEQUENCE [LARGE SCALE GENOMIC DNA]</scope>
    <source>
        <strain evidence="3">TX430BB</strain>
    </source>
</reference>
<proteinExistence type="predicted"/>
<name>A0A066X3E9_COLSU</name>
<dbReference type="AlphaFoldDB" id="A0A066X3E9"/>
<feature type="compositionally biased region" description="Basic and acidic residues" evidence="1">
    <location>
        <begin position="464"/>
        <end position="490"/>
    </location>
</feature>
<feature type="region of interest" description="Disordered" evidence="1">
    <location>
        <begin position="1"/>
        <end position="42"/>
    </location>
</feature>
<accession>A0A066X3E9</accession>
<sequence>MPAPGLATPSLRLHPGLRPPSQAALSLSSPIGDGGSPSKRKRISEISPTSNITMTPTAATAVTDQQIAFPQMNARLNARLGIDASMHRPKTNMTHVKTATEIKTHWEGRRRVGNACLDTLNELFQRLRSLGEDSTHIDHYTNLLFTALQNDRNKPTGQQNDDTPTAASGGQKQTPATRATNPWTQHNARHHAVAPDMDRPTAGKNNVRARSQHHNSSTDLRLFIRIPEGSPASKISPSTAHRDIARICEIQVEDIEKTARVQTGLSVTPASYGIRTTILNSSSKLSEHFGATAVDSAQTWTHYRIIGVPRYTFDYQGNQVPITEQLIADEVKMATKKIPARVHTTLQTKDLDIQTWIISLTEWAPPFRLFDSALSRQLKERFQPYQCTICFDWHGRRPCQRNQLCKKCGKPEEDHPAGVCTAPTQCTNCKGPYLSNHPECRLQPKKGTDGRISRPTKTQRQAIRQKERQRYEQARREPELPSRGDTREIRSPSPERQIRLEAGLTVHEEHLAFARMDEDVSEGGTTPAPELALGTSLPPTSPRDEELQW</sequence>
<evidence type="ECO:0000256" key="1">
    <source>
        <dbReference type="SAM" id="MobiDB-lite"/>
    </source>
</evidence>
<evidence type="ECO:0000313" key="2">
    <source>
        <dbReference type="EMBL" id="KDN63502.1"/>
    </source>
</evidence>
<keyword evidence="3" id="KW-1185">Reference proteome</keyword>
<dbReference type="OMA" id="STHIDHY"/>
<dbReference type="STRING" id="1173701.A0A066X3E9"/>
<protein>
    <recommendedName>
        <fullName evidence="4">Gag-like protein</fullName>
    </recommendedName>
</protein>